<feature type="compositionally biased region" description="Basic residues" evidence="1">
    <location>
        <begin position="1"/>
        <end position="13"/>
    </location>
</feature>
<reference evidence="2 3" key="1">
    <citation type="submission" date="2019-03" db="EMBL/GenBank/DDBJ databases">
        <title>First draft genome of Liparis tanakae, snailfish: a comprehensive survey of snailfish specific genes.</title>
        <authorList>
            <person name="Kim W."/>
            <person name="Song I."/>
            <person name="Jeong J.-H."/>
            <person name="Kim D."/>
            <person name="Kim S."/>
            <person name="Ryu S."/>
            <person name="Song J.Y."/>
            <person name="Lee S.K."/>
        </authorList>
    </citation>
    <scope>NUCLEOTIDE SEQUENCE [LARGE SCALE GENOMIC DNA]</scope>
    <source>
        <tissue evidence="2">Muscle</tissue>
    </source>
</reference>
<evidence type="ECO:0000256" key="1">
    <source>
        <dbReference type="SAM" id="MobiDB-lite"/>
    </source>
</evidence>
<dbReference type="AlphaFoldDB" id="A0A4Z2FAT2"/>
<accession>A0A4Z2FAT2</accession>
<keyword evidence="3" id="KW-1185">Reference proteome</keyword>
<evidence type="ECO:0000313" key="2">
    <source>
        <dbReference type="EMBL" id="TNN38346.1"/>
    </source>
</evidence>
<dbReference type="Proteomes" id="UP000314294">
    <property type="component" value="Unassembled WGS sequence"/>
</dbReference>
<proteinExistence type="predicted"/>
<organism evidence="2 3">
    <name type="scientific">Liparis tanakae</name>
    <name type="common">Tanaka's snailfish</name>
    <dbReference type="NCBI Taxonomy" id="230148"/>
    <lineage>
        <taxon>Eukaryota</taxon>
        <taxon>Metazoa</taxon>
        <taxon>Chordata</taxon>
        <taxon>Craniata</taxon>
        <taxon>Vertebrata</taxon>
        <taxon>Euteleostomi</taxon>
        <taxon>Actinopterygii</taxon>
        <taxon>Neopterygii</taxon>
        <taxon>Teleostei</taxon>
        <taxon>Neoteleostei</taxon>
        <taxon>Acanthomorphata</taxon>
        <taxon>Eupercaria</taxon>
        <taxon>Perciformes</taxon>
        <taxon>Cottioidei</taxon>
        <taxon>Cottales</taxon>
        <taxon>Liparidae</taxon>
        <taxon>Liparis</taxon>
    </lineage>
</organism>
<protein>
    <submittedName>
        <fullName evidence="2">Uncharacterized protein</fullName>
    </submittedName>
</protein>
<sequence length="26" mass="3137">MRRSRRRRRRRRPIIWDGGAESSPGA</sequence>
<evidence type="ECO:0000313" key="3">
    <source>
        <dbReference type="Proteomes" id="UP000314294"/>
    </source>
</evidence>
<feature type="region of interest" description="Disordered" evidence="1">
    <location>
        <begin position="1"/>
        <end position="26"/>
    </location>
</feature>
<comment type="caution">
    <text evidence="2">The sequence shown here is derived from an EMBL/GenBank/DDBJ whole genome shotgun (WGS) entry which is preliminary data.</text>
</comment>
<name>A0A4Z2FAT2_9TELE</name>
<dbReference type="EMBL" id="SRLO01001380">
    <property type="protein sequence ID" value="TNN38346.1"/>
    <property type="molecule type" value="Genomic_DNA"/>
</dbReference>
<gene>
    <name evidence="2" type="ORF">EYF80_051503</name>
</gene>